<proteinExistence type="predicted"/>
<keyword evidence="1" id="KW-0472">Membrane</keyword>
<keyword evidence="1" id="KW-1133">Transmembrane helix</keyword>
<sequence>MAMEQSAASSSLILTSGASGRVNPLFSVRALKILLLLINAVVLLLLLPFRGPRRTVHISSSMDKPKDFGKLQECGPQRKMVRVPATIVPWKSSAWRRIKRWRPGGPSQSGGCYRMMPEFGEGVFAVCYCHRRHHFYPVVDPCFCHNQCLLTSVAMILGLNEHSFIIYNSGRYSDFAKQLNAHGFKVYGMDWIGHGGSDGLHAYVHSPDYAVSDFKSFLDKVLGDNPGLQPSAANKKGMPVSRDREALIAKYSEPLVYTGSIRVRTGYEILQISNYLQQNFKLHKNHMTKRLLHDLLLEPEGQDIVNDIIEWLHCRV</sequence>
<dbReference type="Proteomes" id="UP001174677">
    <property type="component" value="Chromosome 17"/>
</dbReference>
<dbReference type="InterPro" id="IPR029058">
    <property type="entry name" value="AB_hydrolase_fold"/>
</dbReference>
<organism evidence="3 4">
    <name type="scientific">Hevea brasiliensis</name>
    <name type="common">Para rubber tree</name>
    <name type="synonym">Siphonia brasiliensis</name>
    <dbReference type="NCBI Taxonomy" id="3981"/>
    <lineage>
        <taxon>Eukaryota</taxon>
        <taxon>Viridiplantae</taxon>
        <taxon>Streptophyta</taxon>
        <taxon>Embryophyta</taxon>
        <taxon>Tracheophyta</taxon>
        <taxon>Spermatophyta</taxon>
        <taxon>Magnoliopsida</taxon>
        <taxon>eudicotyledons</taxon>
        <taxon>Gunneridae</taxon>
        <taxon>Pentapetalae</taxon>
        <taxon>rosids</taxon>
        <taxon>fabids</taxon>
        <taxon>Malpighiales</taxon>
        <taxon>Euphorbiaceae</taxon>
        <taxon>Crotonoideae</taxon>
        <taxon>Micrandreae</taxon>
        <taxon>Hevea</taxon>
    </lineage>
</organism>
<dbReference type="SUPFAM" id="SSF53474">
    <property type="entry name" value="alpha/beta-Hydrolases"/>
    <property type="match status" value="1"/>
</dbReference>
<accession>A0ABQ9KQI2</accession>
<name>A0ABQ9KQI2_HEVBR</name>
<dbReference type="EMBL" id="JARPOI010000017">
    <property type="protein sequence ID" value="KAJ9141586.1"/>
    <property type="molecule type" value="Genomic_DNA"/>
</dbReference>
<gene>
    <name evidence="3" type="ORF">P3X46_032105</name>
</gene>
<dbReference type="Gene3D" id="3.40.50.1820">
    <property type="entry name" value="alpha/beta hydrolase"/>
    <property type="match status" value="1"/>
</dbReference>
<keyword evidence="1" id="KW-0812">Transmembrane</keyword>
<dbReference type="PANTHER" id="PTHR11614">
    <property type="entry name" value="PHOSPHOLIPASE-RELATED"/>
    <property type="match status" value="1"/>
</dbReference>
<reference evidence="3" key="1">
    <citation type="journal article" date="2023" name="Plant Biotechnol. J.">
        <title>Chromosome-level wild Hevea brasiliensis genome provides new tools for genomic-assisted breeding and valuable loci to elevate rubber yield.</title>
        <authorList>
            <person name="Cheng H."/>
            <person name="Song X."/>
            <person name="Hu Y."/>
            <person name="Wu T."/>
            <person name="Yang Q."/>
            <person name="An Z."/>
            <person name="Feng S."/>
            <person name="Deng Z."/>
            <person name="Wu W."/>
            <person name="Zeng X."/>
            <person name="Tu M."/>
            <person name="Wang X."/>
            <person name="Huang H."/>
        </authorList>
    </citation>
    <scope>NUCLEOTIDE SEQUENCE</scope>
    <source>
        <strain evidence="3">MT/VB/25A 57/8</strain>
    </source>
</reference>
<dbReference type="Pfam" id="PF12146">
    <property type="entry name" value="Hydrolase_4"/>
    <property type="match status" value="1"/>
</dbReference>
<protein>
    <recommendedName>
        <fullName evidence="2">Serine aminopeptidase S33 domain-containing protein</fullName>
    </recommendedName>
</protein>
<comment type="caution">
    <text evidence="3">The sequence shown here is derived from an EMBL/GenBank/DDBJ whole genome shotgun (WGS) entry which is preliminary data.</text>
</comment>
<dbReference type="InterPro" id="IPR022742">
    <property type="entry name" value="Hydrolase_4"/>
</dbReference>
<feature type="domain" description="Serine aminopeptidase S33" evidence="2">
    <location>
        <begin position="168"/>
        <end position="228"/>
    </location>
</feature>
<dbReference type="InterPro" id="IPR051044">
    <property type="entry name" value="MAG_DAG_Lipase"/>
</dbReference>
<evidence type="ECO:0000313" key="4">
    <source>
        <dbReference type="Proteomes" id="UP001174677"/>
    </source>
</evidence>
<evidence type="ECO:0000313" key="3">
    <source>
        <dbReference type="EMBL" id="KAJ9141586.1"/>
    </source>
</evidence>
<evidence type="ECO:0000259" key="2">
    <source>
        <dbReference type="Pfam" id="PF12146"/>
    </source>
</evidence>
<evidence type="ECO:0000256" key="1">
    <source>
        <dbReference type="SAM" id="Phobius"/>
    </source>
</evidence>
<feature type="transmembrane region" description="Helical" evidence="1">
    <location>
        <begin position="30"/>
        <end position="49"/>
    </location>
</feature>
<keyword evidence="4" id="KW-1185">Reference proteome</keyword>